<gene>
    <name evidence="4" type="ORF">T4E_6900</name>
</gene>
<dbReference type="Proteomes" id="UP000054815">
    <property type="component" value="Unassembled WGS sequence"/>
</dbReference>
<dbReference type="GO" id="GO:0005739">
    <property type="term" value="C:mitochondrion"/>
    <property type="evidence" value="ECO:0007669"/>
    <property type="project" value="TreeGrafter"/>
</dbReference>
<dbReference type="AlphaFoldDB" id="A0A0V0XSM4"/>
<proteinExistence type="inferred from homology"/>
<feature type="compositionally biased region" description="Basic and acidic residues" evidence="3">
    <location>
        <begin position="113"/>
        <end position="126"/>
    </location>
</feature>
<evidence type="ECO:0000256" key="1">
    <source>
        <dbReference type="ARBA" id="ARBA00005701"/>
    </source>
</evidence>
<evidence type="ECO:0000313" key="4">
    <source>
        <dbReference type="EMBL" id="KRX90982.1"/>
    </source>
</evidence>
<dbReference type="GO" id="GO:0034553">
    <property type="term" value="P:mitochondrial respiratory chain complex II assembly"/>
    <property type="evidence" value="ECO:0007669"/>
    <property type="project" value="TreeGrafter"/>
</dbReference>
<evidence type="ECO:0000256" key="3">
    <source>
        <dbReference type="SAM" id="MobiDB-lite"/>
    </source>
</evidence>
<reference evidence="4 5" key="1">
    <citation type="submission" date="2015-01" db="EMBL/GenBank/DDBJ databases">
        <title>Evolution of Trichinella species and genotypes.</title>
        <authorList>
            <person name="Korhonen P.K."/>
            <person name="Edoardo P."/>
            <person name="Giuseppe L.R."/>
            <person name="Gasser R.B."/>
        </authorList>
    </citation>
    <scope>NUCLEOTIDE SEQUENCE [LARGE SCALE GENOMIC DNA]</scope>
    <source>
        <strain evidence="4">ISS141</strain>
    </source>
</reference>
<dbReference type="STRING" id="6337.A0A0V0XSM4"/>
<comment type="caution">
    <text evidence="4">The sequence shown here is derived from an EMBL/GenBank/DDBJ whole genome shotgun (WGS) entry which is preliminary data.</text>
</comment>
<dbReference type="PANTHER" id="PTHR28524">
    <property type="entry name" value="SUCCINATE DEHYDROGENASE ASSEMBLY FACTOR 4, MITOCHONDRIAL"/>
    <property type="match status" value="1"/>
</dbReference>
<comment type="similarity">
    <text evidence="1">Belongs to the SDHAF4 family.</text>
</comment>
<feature type="region of interest" description="Disordered" evidence="3">
    <location>
        <begin position="89"/>
        <end position="126"/>
    </location>
</feature>
<accession>A0A0V0XSM4</accession>
<dbReference type="PANTHER" id="PTHR28524:SF3">
    <property type="entry name" value="SUCCINATE DEHYDROGENASE ASSEMBLY FACTOR 4, MITOCHONDRIAL"/>
    <property type="match status" value="1"/>
</dbReference>
<evidence type="ECO:0000313" key="5">
    <source>
        <dbReference type="Proteomes" id="UP000054815"/>
    </source>
</evidence>
<sequence>MSFTCRCCLEISKQWNLCANAVLKNKSLRVLGCFGEEANLLCTISNRVDENGVKKKSTAASKSNLQKIKPDVPLEKLIAPQKQTVVTRIPNWPNGVNPHTGEIGGPAGVEPTRFGDWERKGRVSDF</sequence>
<organism evidence="4 5">
    <name type="scientific">Trichinella pseudospiralis</name>
    <name type="common">Parasitic roundworm</name>
    <dbReference type="NCBI Taxonomy" id="6337"/>
    <lineage>
        <taxon>Eukaryota</taxon>
        <taxon>Metazoa</taxon>
        <taxon>Ecdysozoa</taxon>
        <taxon>Nematoda</taxon>
        <taxon>Enoplea</taxon>
        <taxon>Dorylaimia</taxon>
        <taxon>Trichinellida</taxon>
        <taxon>Trichinellidae</taxon>
        <taxon>Trichinella</taxon>
    </lineage>
</organism>
<dbReference type="EMBL" id="JYDU01000149">
    <property type="protein sequence ID" value="KRX90982.1"/>
    <property type="molecule type" value="Genomic_DNA"/>
</dbReference>
<evidence type="ECO:0000256" key="2">
    <source>
        <dbReference type="ARBA" id="ARBA00022170"/>
    </source>
</evidence>
<protein>
    <recommendedName>
        <fullName evidence="2">Succinate dehydrogenase assembly factor 4, mitochondrial</fullName>
    </recommendedName>
</protein>
<dbReference type="InterPro" id="IPR012875">
    <property type="entry name" value="SDHF4"/>
</dbReference>
<dbReference type="Pfam" id="PF07896">
    <property type="entry name" value="DUF1674"/>
    <property type="match status" value="1"/>
</dbReference>
<name>A0A0V0XSM4_TRIPS</name>